<dbReference type="VEuPathDB" id="FungiDB:FOXG_15113"/>
<evidence type="ECO:0000313" key="1">
    <source>
        <dbReference type="EnsemblFungi" id="FOXG_14369P0"/>
    </source>
</evidence>
<dbReference type="VEuPathDB" id="FungiDB:FOXG_14369"/>
<dbReference type="EnsemblFungi" id="FOXG_15113T0">
    <property type="protein sequence ID" value="FOXG_15113P0"/>
    <property type="gene ID" value="FOXG_15113"/>
</dbReference>
<name>A0A0D2YDI5_FUSOF</name>
<dbReference type="Proteomes" id="UP000002489">
    <property type="component" value="Unassembled WGS sequence"/>
</dbReference>
<reference evidence="2" key="1">
    <citation type="journal article" date="2012" name="Mol. Plant Microbe Interact.">
        <title>A highly conserved effector in Fusarium oxysporum is required for full virulence on Arabidopsis.</title>
        <authorList>
            <person name="Thatcher L.F."/>
            <person name="Gardiner D.M."/>
            <person name="Kazan K."/>
            <person name="Manners J."/>
        </authorList>
    </citation>
    <scope>NUCLEOTIDE SEQUENCE [LARGE SCALE GENOMIC DNA]</scope>
    <source>
        <strain evidence="2">Fo5176</strain>
    </source>
</reference>
<organism evidence="1 2">
    <name type="scientific">Fusarium oxysporum (strain Fo5176)</name>
    <name type="common">Fusarium vascular wilt</name>
    <dbReference type="NCBI Taxonomy" id="660025"/>
    <lineage>
        <taxon>Eukaryota</taxon>
        <taxon>Fungi</taxon>
        <taxon>Dikarya</taxon>
        <taxon>Ascomycota</taxon>
        <taxon>Pezizomycotina</taxon>
        <taxon>Sordariomycetes</taxon>
        <taxon>Hypocreomycetidae</taxon>
        <taxon>Hypocreales</taxon>
        <taxon>Nectriaceae</taxon>
        <taxon>Fusarium</taxon>
        <taxon>Fusarium oxysporum species complex</taxon>
    </lineage>
</organism>
<proteinExistence type="predicted"/>
<reference evidence="1" key="2">
    <citation type="submission" date="2025-05" db="UniProtKB">
        <authorList>
            <consortium name="EnsemblFungi"/>
        </authorList>
    </citation>
    <scope>IDENTIFICATION</scope>
    <source>
        <strain evidence="1">4287 / CBS 123668 / FGSC 9935 / NRRL 34936</strain>
    </source>
</reference>
<sequence length="189" mass="20544">MSAALALYARASTTSSLTPYEYCSGKDSICGAFNDIDRDCDDENGADYYQCICTSGWVPTSRACRYCMYALGLTEVVADSQNFTEICSNEGFTIAPIPSSVISEQMERNKTIEVPEPESKTASSSTLTFDMPRKTGYHEPETLTFYGTPTASLPDINPAESNDGVGYQFGLRKILVFSIAFSLGVAAYV</sequence>
<gene>
    <name evidence="1" type="primary">28956201</name>
</gene>
<dbReference type="AlphaFoldDB" id="A0A0D2YDI5"/>
<accession>A0A0D2YDI5</accession>
<dbReference type="EnsemblFungi" id="FOXG_14369T0">
    <property type="protein sequence ID" value="FOXG_14369P0"/>
    <property type="gene ID" value="FOXG_14369"/>
</dbReference>
<protein>
    <submittedName>
        <fullName evidence="1">Uncharacterized protein</fullName>
    </submittedName>
</protein>
<evidence type="ECO:0000313" key="2">
    <source>
        <dbReference type="Proteomes" id="UP000002489"/>
    </source>
</evidence>